<keyword evidence="2" id="KW-0732">Signal</keyword>
<dbReference type="AlphaFoldDB" id="A0A1I2W2V9"/>
<feature type="chain" id="PRO_5010340353" evidence="2">
    <location>
        <begin position="32"/>
        <end position="121"/>
    </location>
</feature>
<dbReference type="EMBL" id="FONR01000034">
    <property type="protein sequence ID" value="SFG93851.1"/>
    <property type="molecule type" value="Genomic_DNA"/>
</dbReference>
<protein>
    <submittedName>
        <fullName evidence="3">Uncharacterized protein</fullName>
    </submittedName>
</protein>
<gene>
    <name evidence="3" type="ORF">SAMN02787118_1349</name>
</gene>
<evidence type="ECO:0000313" key="4">
    <source>
        <dbReference type="Proteomes" id="UP000181942"/>
    </source>
</evidence>
<reference evidence="3 4" key="1">
    <citation type="submission" date="2016-10" db="EMBL/GenBank/DDBJ databases">
        <authorList>
            <person name="de Groot N.N."/>
        </authorList>
    </citation>
    <scope>NUCLEOTIDE SEQUENCE [LARGE SCALE GENOMIC DNA]</scope>
    <source>
        <strain evidence="3 4">OK461</strain>
    </source>
</reference>
<evidence type="ECO:0000313" key="3">
    <source>
        <dbReference type="EMBL" id="SFG93851.1"/>
    </source>
</evidence>
<feature type="compositionally biased region" description="Basic and acidic residues" evidence="1">
    <location>
        <begin position="102"/>
        <end position="121"/>
    </location>
</feature>
<organism evidence="3 4">
    <name type="scientific">Streptomyces mirabilis</name>
    <dbReference type="NCBI Taxonomy" id="68239"/>
    <lineage>
        <taxon>Bacteria</taxon>
        <taxon>Bacillati</taxon>
        <taxon>Actinomycetota</taxon>
        <taxon>Actinomycetes</taxon>
        <taxon>Kitasatosporales</taxon>
        <taxon>Streptomycetaceae</taxon>
        <taxon>Streptomyces</taxon>
    </lineage>
</organism>
<evidence type="ECO:0000256" key="2">
    <source>
        <dbReference type="SAM" id="SignalP"/>
    </source>
</evidence>
<feature type="region of interest" description="Disordered" evidence="1">
    <location>
        <begin position="42"/>
        <end position="121"/>
    </location>
</feature>
<proteinExistence type="predicted"/>
<dbReference type="RefSeq" id="WP_143138380.1">
    <property type="nucleotide sequence ID" value="NZ_FONR01000034.1"/>
</dbReference>
<dbReference type="Proteomes" id="UP000181942">
    <property type="component" value="Unassembled WGS sequence"/>
</dbReference>
<sequence length="121" mass="13023">MSNLTKRMCIAITSVVVAGGAVVGVGGAASAAVSEHVQRPAVGVAAGNHRSDGGDARNWDRSDDRRSGRDHDYCRDSDHEYRSDRDHGYRQDQGINSSWGDRGGDRDGGSHYNHDRQGSGR</sequence>
<feature type="signal peptide" evidence="2">
    <location>
        <begin position="1"/>
        <end position="31"/>
    </location>
</feature>
<name>A0A1I2W2V9_9ACTN</name>
<evidence type="ECO:0000256" key="1">
    <source>
        <dbReference type="SAM" id="MobiDB-lite"/>
    </source>
</evidence>
<accession>A0A1I2W2V9</accession>
<feature type="compositionally biased region" description="Basic and acidic residues" evidence="1">
    <location>
        <begin position="49"/>
        <end position="90"/>
    </location>
</feature>